<proteinExistence type="predicted"/>
<keyword evidence="2" id="KW-1185">Reference proteome</keyword>
<evidence type="ECO:0000313" key="2">
    <source>
        <dbReference type="Proteomes" id="UP000639643"/>
    </source>
</evidence>
<protein>
    <submittedName>
        <fullName evidence="1">Uncharacterized protein</fullName>
    </submittedName>
</protein>
<dbReference type="Proteomes" id="UP000639643">
    <property type="component" value="Unassembled WGS sequence"/>
</dbReference>
<evidence type="ECO:0000313" key="1">
    <source>
        <dbReference type="EMBL" id="KAF6825081.1"/>
    </source>
</evidence>
<comment type="caution">
    <text evidence="1">The sequence shown here is derived from an EMBL/GenBank/DDBJ whole genome shotgun (WGS) entry which is preliminary data.</text>
</comment>
<gene>
    <name evidence="1" type="ORF">CMUS01_09979</name>
</gene>
<organism evidence="1 2">
    <name type="scientific">Colletotrichum musicola</name>
    <dbReference type="NCBI Taxonomy" id="2175873"/>
    <lineage>
        <taxon>Eukaryota</taxon>
        <taxon>Fungi</taxon>
        <taxon>Dikarya</taxon>
        <taxon>Ascomycota</taxon>
        <taxon>Pezizomycotina</taxon>
        <taxon>Sordariomycetes</taxon>
        <taxon>Hypocreomycetidae</taxon>
        <taxon>Glomerellales</taxon>
        <taxon>Glomerellaceae</taxon>
        <taxon>Colletotrichum</taxon>
        <taxon>Colletotrichum orchidearum species complex</taxon>
    </lineage>
</organism>
<reference evidence="1" key="1">
    <citation type="journal article" date="2020" name="Phytopathology">
        <title>Genome Sequence Resources of Colletotrichum truncatum, C. plurivorum, C. musicola, and C. sojae: Four Species Pathogenic to Soybean (Glycine max).</title>
        <authorList>
            <person name="Rogerio F."/>
            <person name="Boufleur T.R."/>
            <person name="Ciampi-Guillardi M."/>
            <person name="Sukno S.A."/>
            <person name="Thon M.R."/>
            <person name="Massola Junior N.S."/>
            <person name="Baroncelli R."/>
        </authorList>
    </citation>
    <scope>NUCLEOTIDE SEQUENCE</scope>
    <source>
        <strain evidence="1">LFN0074</strain>
    </source>
</reference>
<name>A0A8H6K5Z9_9PEZI</name>
<accession>A0A8H6K5Z9</accession>
<dbReference type="AlphaFoldDB" id="A0A8H6K5Z9"/>
<sequence length="90" mass="9635">MMSAAVTGHYTEAGAEVEELVVAQDKEAVVAQNDLATEVLIQRRVVHGAPPSDVRELEEARGIDDGVGPAQVGWSLKCEAQSEYELSGRI</sequence>
<dbReference type="EMBL" id="WIGM01000443">
    <property type="protein sequence ID" value="KAF6825081.1"/>
    <property type="molecule type" value="Genomic_DNA"/>
</dbReference>